<dbReference type="Proteomes" id="UP000052020">
    <property type="component" value="Unassembled WGS sequence"/>
</dbReference>
<dbReference type="FunFam" id="1.20.58.220:FF:000004">
    <property type="entry name" value="Phosphate-specific transport system accessory protein PhoU"/>
    <property type="match status" value="1"/>
</dbReference>
<feature type="domain" description="PhoU" evidence="7">
    <location>
        <begin position="1"/>
        <end position="85"/>
    </location>
</feature>
<evidence type="ECO:0000256" key="5">
    <source>
        <dbReference type="ARBA" id="ARBA00022490"/>
    </source>
</evidence>
<comment type="similarity">
    <text evidence="2">Belongs to the PhoU family.</text>
</comment>
<gene>
    <name evidence="8" type="ORF">AMK68_03445</name>
</gene>
<dbReference type="PATRIC" id="fig|1704032.3.peg.515"/>
<dbReference type="PANTHER" id="PTHR42930:SF3">
    <property type="entry name" value="PHOSPHATE-SPECIFIC TRANSPORT SYSTEM ACCESSORY PROTEIN PHOU"/>
    <property type="match status" value="1"/>
</dbReference>
<evidence type="ECO:0000259" key="7">
    <source>
        <dbReference type="Pfam" id="PF01895"/>
    </source>
</evidence>
<protein>
    <recommendedName>
        <fullName evidence="7">PhoU domain-containing protein</fullName>
    </recommendedName>
</protein>
<proteinExistence type="inferred from homology"/>
<sequence>MGSLAAQAVQAAIRALAERDLKYADDVMVMENQIDALNLDIESRAVELLALQQPMASDLRTIAAVLRIITDIERIGDYSVDICRQARELADRPLMKPLVDIPRMAEVVQKMLHESLRAFVQRDLDLAMNAVVQDDEVDQCYRLLHDELAEYVERDPGLTSQAMSLLLIGTYLERMADHVTNIGERIWYMETGELKELHE</sequence>
<keyword evidence="4" id="KW-0813">Transport</keyword>
<comment type="caution">
    <text evidence="8">The sequence shown here is derived from an EMBL/GenBank/DDBJ whole genome shotgun (WGS) entry which is preliminary data.</text>
</comment>
<evidence type="ECO:0000256" key="3">
    <source>
        <dbReference type="ARBA" id="ARBA00011738"/>
    </source>
</evidence>
<evidence type="ECO:0000256" key="1">
    <source>
        <dbReference type="ARBA" id="ARBA00004496"/>
    </source>
</evidence>
<dbReference type="EMBL" id="LIZY01000071">
    <property type="protein sequence ID" value="KPJ63633.1"/>
    <property type="molecule type" value="Genomic_DNA"/>
</dbReference>
<dbReference type="GO" id="GO:0006817">
    <property type="term" value="P:phosphate ion transport"/>
    <property type="evidence" value="ECO:0007669"/>
    <property type="project" value="UniProtKB-KW"/>
</dbReference>
<dbReference type="AlphaFoldDB" id="A0A0S7XMC1"/>
<dbReference type="Gene3D" id="1.20.58.220">
    <property type="entry name" value="Phosphate transport system protein phou homolog 2, domain 2"/>
    <property type="match status" value="1"/>
</dbReference>
<dbReference type="GO" id="GO:0005737">
    <property type="term" value="C:cytoplasm"/>
    <property type="evidence" value="ECO:0007669"/>
    <property type="project" value="UniProtKB-SubCell"/>
</dbReference>
<dbReference type="GO" id="GO:0045936">
    <property type="term" value="P:negative regulation of phosphate metabolic process"/>
    <property type="evidence" value="ECO:0007669"/>
    <property type="project" value="InterPro"/>
</dbReference>
<dbReference type="Pfam" id="PF01895">
    <property type="entry name" value="PhoU"/>
    <property type="match status" value="2"/>
</dbReference>
<dbReference type="InterPro" id="IPR028366">
    <property type="entry name" value="PhoU"/>
</dbReference>
<keyword evidence="5" id="KW-0963">Cytoplasm</keyword>
<evidence type="ECO:0000256" key="2">
    <source>
        <dbReference type="ARBA" id="ARBA00008107"/>
    </source>
</evidence>
<dbReference type="SUPFAM" id="SSF109755">
    <property type="entry name" value="PhoU-like"/>
    <property type="match status" value="1"/>
</dbReference>
<reference evidence="8 9" key="1">
    <citation type="journal article" date="2015" name="Microbiome">
        <title>Genomic resolution of linkages in carbon, nitrogen, and sulfur cycling among widespread estuary sediment bacteria.</title>
        <authorList>
            <person name="Baker B.J."/>
            <person name="Lazar C.S."/>
            <person name="Teske A.P."/>
            <person name="Dick G.J."/>
        </authorList>
    </citation>
    <scope>NUCLEOTIDE SEQUENCE [LARGE SCALE GENOMIC DNA]</scope>
    <source>
        <strain evidence="8">DG_56</strain>
    </source>
</reference>
<dbReference type="GO" id="GO:0030643">
    <property type="term" value="P:intracellular phosphate ion homeostasis"/>
    <property type="evidence" value="ECO:0007669"/>
    <property type="project" value="InterPro"/>
</dbReference>
<dbReference type="InterPro" id="IPR026022">
    <property type="entry name" value="PhoU_dom"/>
</dbReference>
<organism evidence="8 9">
    <name type="scientific">candidate division KD3-62 bacterium DG_56</name>
    <dbReference type="NCBI Taxonomy" id="1704032"/>
    <lineage>
        <taxon>Bacteria</taxon>
        <taxon>candidate division KD3-62</taxon>
    </lineage>
</organism>
<feature type="domain" description="PhoU" evidence="7">
    <location>
        <begin position="101"/>
        <end position="186"/>
    </location>
</feature>
<dbReference type="PANTHER" id="PTHR42930">
    <property type="entry name" value="PHOSPHATE-SPECIFIC TRANSPORT SYSTEM ACCESSORY PROTEIN PHOU"/>
    <property type="match status" value="1"/>
</dbReference>
<keyword evidence="6" id="KW-0592">Phosphate transport</keyword>
<dbReference type="InterPro" id="IPR038078">
    <property type="entry name" value="PhoU-like_sf"/>
</dbReference>
<dbReference type="PIRSF" id="PIRSF003107">
    <property type="entry name" value="PhoU"/>
    <property type="match status" value="1"/>
</dbReference>
<evidence type="ECO:0000256" key="4">
    <source>
        <dbReference type="ARBA" id="ARBA00022448"/>
    </source>
</evidence>
<dbReference type="NCBIfam" id="TIGR02135">
    <property type="entry name" value="phoU_full"/>
    <property type="match status" value="1"/>
</dbReference>
<name>A0A0S7XMC1_9BACT</name>
<accession>A0A0S7XMC1</accession>
<evidence type="ECO:0000313" key="9">
    <source>
        <dbReference type="Proteomes" id="UP000052020"/>
    </source>
</evidence>
<comment type="subcellular location">
    <subcellularLocation>
        <location evidence="1">Cytoplasm</location>
    </subcellularLocation>
</comment>
<comment type="subunit">
    <text evidence="3">Homodimer.</text>
</comment>
<evidence type="ECO:0000256" key="6">
    <source>
        <dbReference type="ARBA" id="ARBA00022592"/>
    </source>
</evidence>
<evidence type="ECO:0000313" key="8">
    <source>
        <dbReference type="EMBL" id="KPJ63633.1"/>
    </source>
</evidence>